<feature type="region of interest" description="Disordered" evidence="1">
    <location>
        <begin position="74"/>
        <end position="96"/>
    </location>
</feature>
<accession>A0AAV4K6X5</accession>
<reference evidence="2" key="2">
    <citation type="journal article" date="2014" name="Int. J. Syst. Evol. Microbiol.">
        <title>Complete genome sequence of Corynebacterium casei LMG S-19264T (=DSM 44701T), isolated from a smear-ripened cheese.</title>
        <authorList>
            <consortium name="US DOE Joint Genome Institute (JGI-PGF)"/>
            <person name="Walter F."/>
            <person name="Albersmeier A."/>
            <person name="Kalinowski J."/>
            <person name="Ruckert C."/>
        </authorList>
    </citation>
    <scope>NUCLEOTIDE SEQUENCE</scope>
    <source>
        <strain evidence="2">CGMCC 1.8885</strain>
    </source>
</reference>
<sequence length="96" mass="10596">MTTHDARIENGKVVLIRIPLNSCTVGKAPPVHPYRGIRITPEQAADLGLREGEVLPVTAPPAEVQDNPFARWIGTLPPLPDGEDSTQFYRRLRDGE</sequence>
<dbReference type="AlphaFoldDB" id="A0AAV4K6X5"/>
<name>A0AAV4K6X5_9DEIO</name>
<protein>
    <recommendedName>
        <fullName evidence="6">AbrB/MazE/SpoVT family DNA-binding domain-containing protein</fullName>
    </recommendedName>
</protein>
<dbReference type="EMBL" id="BMMA01000008">
    <property type="protein sequence ID" value="GGI79665.1"/>
    <property type="molecule type" value="Genomic_DNA"/>
</dbReference>
<proteinExistence type="predicted"/>
<gene>
    <name evidence="3" type="ORF">GCM10008021_06310</name>
    <name evidence="2" type="ORF">GCM10010914_12250</name>
</gene>
<dbReference type="Proteomes" id="UP000630135">
    <property type="component" value="Unassembled WGS sequence"/>
</dbReference>
<comment type="caution">
    <text evidence="2">The sequence shown here is derived from an EMBL/GenBank/DDBJ whole genome shotgun (WGS) entry which is preliminary data.</text>
</comment>
<reference evidence="4" key="3">
    <citation type="journal article" date="2019" name="Int. J. Syst. Evol. Microbiol.">
        <title>The Global Catalogue of Microorganisms (GCM) 10K type strain sequencing project: providing services to taxonomists for standard genome sequencing and annotation.</title>
        <authorList>
            <consortium name="The Broad Institute Genomics Platform"/>
            <consortium name="The Broad Institute Genome Sequencing Center for Infectious Disease"/>
            <person name="Wu L."/>
            <person name="Ma J."/>
        </authorList>
    </citation>
    <scope>NUCLEOTIDE SEQUENCE [LARGE SCALE GENOMIC DNA]</scope>
    <source>
        <strain evidence="4">CGMCC 1.8884</strain>
    </source>
</reference>
<evidence type="ECO:0000313" key="3">
    <source>
        <dbReference type="EMBL" id="GGP28980.1"/>
    </source>
</evidence>
<reference evidence="2" key="4">
    <citation type="submission" date="2023-08" db="EMBL/GenBank/DDBJ databases">
        <authorList>
            <person name="Sun Q."/>
            <person name="Zhou Y."/>
        </authorList>
    </citation>
    <scope>NUCLEOTIDE SEQUENCE</scope>
    <source>
        <strain evidence="3">CGMCC 1.8884</strain>
        <strain evidence="2">CGMCC 1.8885</strain>
    </source>
</reference>
<evidence type="ECO:0000256" key="1">
    <source>
        <dbReference type="SAM" id="MobiDB-lite"/>
    </source>
</evidence>
<dbReference type="EMBL" id="BMLZ01000005">
    <property type="protein sequence ID" value="GGP28980.1"/>
    <property type="molecule type" value="Genomic_DNA"/>
</dbReference>
<dbReference type="Proteomes" id="UP000652720">
    <property type="component" value="Unassembled WGS sequence"/>
</dbReference>
<reference evidence="3" key="1">
    <citation type="journal article" date="2014" name="Int. J. Syst. Evol. Microbiol.">
        <title>Complete genome of a new Firmicutes species belonging to the dominant human colonic microbiota ('Ruminococcus bicirculans') reveals two chromosomes and a selective capacity to utilize plant glucans.</title>
        <authorList>
            <consortium name="NISC Comparative Sequencing Program"/>
            <person name="Wegmann U."/>
            <person name="Louis P."/>
            <person name="Goesmann A."/>
            <person name="Henrissat B."/>
            <person name="Duncan S.H."/>
            <person name="Flint H.J."/>
        </authorList>
    </citation>
    <scope>NUCLEOTIDE SEQUENCE</scope>
    <source>
        <strain evidence="3">CGMCC 1.8884</strain>
    </source>
</reference>
<dbReference type="GeneID" id="59165490"/>
<evidence type="ECO:0000313" key="2">
    <source>
        <dbReference type="EMBL" id="GGI79665.1"/>
    </source>
</evidence>
<evidence type="ECO:0000313" key="5">
    <source>
        <dbReference type="Proteomes" id="UP000652720"/>
    </source>
</evidence>
<dbReference type="RefSeq" id="WP_017870068.1">
    <property type="nucleotide sequence ID" value="NZ_BMLZ01000005.1"/>
</dbReference>
<keyword evidence="4" id="KW-1185">Reference proteome</keyword>
<evidence type="ECO:0000313" key="4">
    <source>
        <dbReference type="Proteomes" id="UP000630135"/>
    </source>
</evidence>
<organism evidence="2 5">
    <name type="scientific">Deinococcus wulumuqiensis</name>
    <dbReference type="NCBI Taxonomy" id="980427"/>
    <lineage>
        <taxon>Bacteria</taxon>
        <taxon>Thermotogati</taxon>
        <taxon>Deinococcota</taxon>
        <taxon>Deinococci</taxon>
        <taxon>Deinococcales</taxon>
        <taxon>Deinococcaceae</taxon>
        <taxon>Deinococcus</taxon>
    </lineage>
</organism>
<evidence type="ECO:0008006" key="6">
    <source>
        <dbReference type="Google" id="ProtNLM"/>
    </source>
</evidence>